<dbReference type="PROSITE" id="PS50011">
    <property type="entry name" value="PROTEIN_KINASE_DOM"/>
    <property type="match status" value="1"/>
</dbReference>
<feature type="domain" description="Protein kinase" evidence="5">
    <location>
        <begin position="34"/>
        <end position="179"/>
    </location>
</feature>
<dbReference type="AlphaFoldDB" id="A0A2N0P6U9"/>
<dbReference type="Pfam" id="PF07714">
    <property type="entry name" value="PK_Tyr_Ser-Thr"/>
    <property type="match status" value="1"/>
</dbReference>
<dbReference type="SUPFAM" id="SSF56112">
    <property type="entry name" value="Protein kinase-like (PK-like)"/>
    <property type="match status" value="1"/>
</dbReference>
<proteinExistence type="predicted"/>
<evidence type="ECO:0000256" key="1">
    <source>
        <dbReference type="ARBA" id="ARBA00022679"/>
    </source>
</evidence>
<evidence type="ECO:0000256" key="4">
    <source>
        <dbReference type="ARBA" id="ARBA00022840"/>
    </source>
</evidence>
<dbReference type="PANTHER" id="PTHR44329">
    <property type="entry name" value="SERINE/THREONINE-PROTEIN KINASE TNNI3K-RELATED"/>
    <property type="match status" value="1"/>
</dbReference>
<gene>
    <name evidence="6" type="ORF">RhiirA5_453778</name>
</gene>
<accession>A0A2N0P6U9</accession>
<evidence type="ECO:0000313" key="7">
    <source>
        <dbReference type="Proteomes" id="UP000232722"/>
    </source>
</evidence>
<dbReference type="GO" id="GO:0004674">
    <property type="term" value="F:protein serine/threonine kinase activity"/>
    <property type="evidence" value="ECO:0007669"/>
    <property type="project" value="TreeGrafter"/>
</dbReference>
<dbReference type="Proteomes" id="UP000232722">
    <property type="component" value="Unassembled WGS sequence"/>
</dbReference>
<evidence type="ECO:0000256" key="2">
    <source>
        <dbReference type="ARBA" id="ARBA00022741"/>
    </source>
</evidence>
<dbReference type="PANTHER" id="PTHR44329:SF288">
    <property type="entry name" value="MITOGEN-ACTIVATED PROTEIN KINASE KINASE KINASE 20"/>
    <property type="match status" value="1"/>
</dbReference>
<name>A0A2N0P6U9_9GLOM</name>
<dbReference type="InterPro" id="IPR051681">
    <property type="entry name" value="Ser/Thr_Kinases-Pseudokinases"/>
</dbReference>
<sequence length="179" mass="21126">MTIEKKTIESNSHINWVENAFTENYIKYYDYSNFTNIEEIDNNSFGKILRANWKETDIRLIIKSSNKLTIKEIINEIKIQREVDFHPNILRFYGISKSVNQMDKYSLVLECADGGSMSSYLKKNFDKLGWNDKYHFAFQLASAVEFIHNEEIIHCGLHVGHMILIIDLLYNKLFYLLNQ</sequence>
<evidence type="ECO:0000256" key="3">
    <source>
        <dbReference type="ARBA" id="ARBA00022777"/>
    </source>
</evidence>
<dbReference type="InterPro" id="IPR001245">
    <property type="entry name" value="Ser-Thr/Tyr_kinase_cat_dom"/>
</dbReference>
<dbReference type="InterPro" id="IPR000719">
    <property type="entry name" value="Prot_kinase_dom"/>
</dbReference>
<organism evidence="6 7">
    <name type="scientific">Rhizophagus irregularis</name>
    <dbReference type="NCBI Taxonomy" id="588596"/>
    <lineage>
        <taxon>Eukaryota</taxon>
        <taxon>Fungi</taxon>
        <taxon>Fungi incertae sedis</taxon>
        <taxon>Mucoromycota</taxon>
        <taxon>Glomeromycotina</taxon>
        <taxon>Glomeromycetes</taxon>
        <taxon>Glomerales</taxon>
        <taxon>Glomeraceae</taxon>
        <taxon>Rhizophagus</taxon>
    </lineage>
</organism>
<evidence type="ECO:0000313" key="6">
    <source>
        <dbReference type="EMBL" id="PKC02473.1"/>
    </source>
</evidence>
<dbReference type="VEuPathDB" id="FungiDB:FUN_021879"/>
<reference evidence="6 7" key="2">
    <citation type="submission" date="2017-09" db="EMBL/GenBank/DDBJ databases">
        <title>Extensive intraspecific genome diversity in a model arbuscular mycorrhizal fungus.</title>
        <authorList>
            <person name="Chen E.C."/>
            <person name="Morin E."/>
            <person name="Beaudet D."/>
            <person name="Noel J."/>
            <person name="Ndikumana S."/>
            <person name="Charron P."/>
            <person name="St-Onge C."/>
            <person name="Giorgi J."/>
            <person name="Grigoriev I.V."/>
            <person name="Roux C."/>
            <person name="Martin F.M."/>
            <person name="Corradi N."/>
        </authorList>
    </citation>
    <scope>NUCLEOTIDE SEQUENCE [LARGE SCALE GENOMIC DNA]</scope>
    <source>
        <strain evidence="6 7">A5</strain>
    </source>
</reference>
<evidence type="ECO:0000259" key="5">
    <source>
        <dbReference type="PROSITE" id="PS50011"/>
    </source>
</evidence>
<keyword evidence="3 6" id="KW-0418">Kinase</keyword>
<protein>
    <submittedName>
        <fullName evidence="6">Kinase-like protein</fullName>
    </submittedName>
</protein>
<comment type="caution">
    <text evidence="6">The sequence shown here is derived from an EMBL/GenBank/DDBJ whole genome shotgun (WGS) entry which is preliminary data.</text>
</comment>
<keyword evidence="4" id="KW-0067">ATP-binding</keyword>
<dbReference type="GO" id="GO:0005524">
    <property type="term" value="F:ATP binding"/>
    <property type="evidence" value="ECO:0007669"/>
    <property type="project" value="UniProtKB-KW"/>
</dbReference>
<dbReference type="Gene3D" id="1.10.510.10">
    <property type="entry name" value="Transferase(Phosphotransferase) domain 1"/>
    <property type="match status" value="1"/>
</dbReference>
<reference evidence="6 7" key="1">
    <citation type="submission" date="2016-04" db="EMBL/GenBank/DDBJ databases">
        <title>Genome analyses suggest a sexual origin of heterokaryosis in a supposedly ancient asexual fungus.</title>
        <authorList>
            <person name="Ropars J."/>
            <person name="Sedzielewska K."/>
            <person name="Noel J."/>
            <person name="Charron P."/>
            <person name="Farinelli L."/>
            <person name="Marton T."/>
            <person name="Kruger M."/>
            <person name="Pelin A."/>
            <person name="Brachmann A."/>
            <person name="Corradi N."/>
        </authorList>
    </citation>
    <scope>NUCLEOTIDE SEQUENCE [LARGE SCALE GENOMIC DNA]</scope>
    <source>
        <strain evidence="6 7">A5</strain>
    </source>
</reference>
<dbReference type="EMBL" id="LLXJ01001378">
    <property type="protein sequence ID" value="PKC02473.1"/>
    <property type="molecule type" value="Genomic_DNA"/>
</dbReference>
<keyword evidence="1" id="KW-0808">Transferase</keyword>
<keyword evidence="2" id="KW-0547">Nucleotide-binding</keyword>
<dbReference type="InterPro" id="IPR011009">
    <property type="entry name" value="Kinase-like_dom_sf"/>
</dbReference>